<keyword evidence="2" id="KW-0560">Oxidoreductase</keyword>
<organism evidence="4 5">
    <name type="scientific">Cladobotryum mycophilum</name>
    <dbReference type="NCBI Taxonomy" id="491253"/>
    <lineage>
        <taxon>Eukaryota</taxon>
        <taxon>Fungi</taxon>
        <taxon>Dikarya</taxon>
        <taxon>Ascomycota</taxon>
        <taxon>Pezizomycotina</taxon>
        <taxon>Sordariomycetes</taxon>
        <taxon>Hypocreomycetidae</taxon>
        <taxon>Hypocreales</taxon>
        <taxon>Hypocreaceae</taxon>
        <taxon>Cladobotryum</taxon>
    </lineage>
</organism>
<dbReference type="Pfam" id="PF05368">
    <property type="entry name" value="NmrA"/>
    <property type="match status" value="1"/>
</dbReference>
<dbReference type="InterPro" id="IPR008030">
    <property type="entry name" value="NmrA-like"/>
</dbReference>
<feature type="domain" description="NmrA-like" evidence="3">
    <location>
        <begin position="5"/>
        <end position="227"/>
    </location>
</feature>
<dbReference type="Gene3D" id="3.90.25.10">
    <property type="entry name" value="UDP-galactose 4-epimerase, domain 1"/>
    <property type="match status" value="1"/>
</dbReference>
<keyword evidence="5" id="KW-1185">Reference proteome</keyword>
<dbReference type="InterPro" id="IPR045312">
    <property type="entry name" value="PCBER-like"/>
</dbReference>
<evidence type="ECO:0000313" key="5">
    <source>
        <dbReference type="Proteomes" id="UP001338125"/>
    </source>
</evidence>
<dbReference type="InterPro" id="IPR051609">
    <property type="entry name" value="NmrA/Isoflavone_reductase-like"/>
</dbReference>
<evidence type="ECO:0000256" key="1">
    <source>
        <dbReference type="ARBA" id="ARBA00022857"/>
    </source>
</evidence>
<comment type="caution">
    <text evidence="4">The sequence shown here is derived from an EMBL/GenBank/DDBJ whole genome shotgun (WGS) entry which is preliminary data.</text>
</comment>
<evidence type="ECO:0000259" key="3">
    <source>
        <dbReference type="Pfam" id="PF05368"/>
    </source>
</evidence>
<dbReference type="SUPFAM" id="SSF51735">
    <property type="entry name" value="NAD(P)-binding Rossmann-fold domains"/>
    <property type="match status" value="1"/>
</dbReference>
<sequence>MAVYKNIAVVGASGSIGKIILEALVAVGVFNITVLSRKESSATFSGNILVHKSDFSDADLDTAFRGQDAIISTLGATGLGDQKRVVDAALRAGVKRFLPSEFSSSSQDTVVLELLPLFRQKSDLIEYLQTKESAGLSWTGVASSLLFDWGLSNGFLEYNIASQTAVIWDGGDKRFTLTNKKQLGEAVVSILKHPEETKNKYLYISSVETTQNEILSALEAATNSKWIINKTTTQDQVNMALTKLEAGDFTGAFTLVRATSYGDTPGLKSNYAKDETLSNSLLNLQAESIQETVRRVVAQ</sequence>
<dbReference type="EMBL" id="JAVFKD010000015">
    <property type="protein sequence ID" value="KAK5989578.1"/>
    <property type="molecule type" value="Genomic_DNA"/>
</dbReference>
<dbReference type="InterPro" id="IPR036291">
    <property type="entry name" value="NAD(P)-bd_dom_sf"/>
</dbReference>
<dbReference type="PANTHER" id="PTHR47706:SF9">
    <property type="entry name" value="NMRA-LIKE DOMAIN-CONTAINING PROTEIN-RELATED"/>
    <property type="match status" value="1"/>
</dbReference>
<reference evidence="4 5" key="1">
    <citation type="submission" date="2024-01" db="EMBL/GenBank/DDBJ databases">
        <title>Complete genome of Cladobotryum mycophilum ATHUM6906.</title>
        <authorList>
            <person name="Christinaki A.C."/>
            <person name="Myridakis A.I."/>
            <person name="Kouvelis V.N."/>
        </authorList>
    </citation>
    <scope>NUCLEOTIDE SEQUENCE [LARGE SCALE GENOMIC DNA]</scope>
    <source>
        <strain evidence="4 5">ATHUM6906</strain>
    </source>
</reference>
<proteinExistence type="predicted"/>
<dbReference type="CDD" id="cd05259">
    <property type="entry name" value="PCBER_SDR_a"/>
    <property type="match status" value="1"/>
</dbReference>
<dbReference type="PANTHER" id="PTHR47706">
    <property type="entry name" value="NMRA-LIKE FAMILY PROTEIN"/>
    <property type="match status" value="1"/>
</dbReference>
<evidence type="ECO:0000256" key="2">
    <source>
        <dbReference type="ARBA" id="ARBA00023002"/>
    </source>
</evidence>
<dbReference type="Gene3D" id="3.40.50.720">
    <property type="entry name" value="NAD(P)-binding Rossmann-like Domain"/>
    <property type="match status" value="1"/>
</dbReference>
<gene>
    <name evidence="4" type="ORF">PT974_11105</name>
</gene>
<keyword evidence="1" id="KW-0521">NADP</keyword>
<evidence type="ECO:0000313" key="4">
    <source>
        <dbReference type="EMBL" id="KAK5989578.1"/>
    </source>
</evidence>
<name>A0ABR0SBV0_9HYPO</name>
<accession>A0ABR0SBV0</accession>
<dbReference type="Proteomes" id="UP001338125">
    <property type="component" value="Unassembled WGS sequence"/>
</dbReference>
<protein>
    <submittedName>
        <fullName evidence="4">Isoflavone reductase-like-like protein</fullName>
    </submittedName>
</protein>